<dbReference type="SUPFAM" id="SSF56672">
    <property type="entry name" value="DNA/RNA polymerases"/>
    <property type="match status" value="1"/>
</dbReference>
<dbReference type="OrthoDB" id="2790219at2759"/>
<protein>
    <recommendedName>
        <fullName evidence="3">Reverse transcriptase domain-containing protein</fullName>
    </recommendedName>
</protein>
<dbReference type="STRING" id="930992.A0A0D0ADT7"/>
<dbReference type="InterPro" id="IPR043502">
    <property type="entry name" value="DNA/RNA_pol_sf"/>
</dbReference>
<dbReference type="InterPro" id="IPR043128">
    <property type="entry name" value="Rev_trsase/Diguanyl_cyclase"/>
</dbReference>
<feature type="non-terminal residue" evidence="1">
    <location>
        <position position="100"/>
    </location>
</feature>
<dbReference type="InParanoid" id="A0A0D0ADT7"/>
<dbReference type="PANTHER" id="PTHR33064:SF37">
    <property type="entry name" value="RIBONUCLEASE H"/>
    <property type="match status" value="1"/>
</dbReference>
<name>A0A0D0ADT7_9AGAM</name>
<dbReference type="Proteomes" id="UP000054485">
    <property type="component" value="Unassembled WGS sequence"/>
</dbReference>
<reference evidence="1 2" key="1">
    <citation type="submission" date="2014-04" db="EMBL/GenBank/DDBJ databases">
        <authorList>
            <consortium name="DOE Joint Genome Institute"/>
            <person name="Kuo A."/>
            <person name="Ruytinx J."/>
            <person name="Rineau F."/>
            <person name="Colpaert J."/>
            <person name="Kohler A."/>
            <person name="Nagy L.G."/>
            <person name="Floudas D."/>
            <person name="Copeland A."/>
            <person name="Barry K.W."/>
            <person name="Cichocki N."/>
            <person name="Veneault-Fourrey C."/>
            <person name="LaButti K."/>
            <person name="Lindquist E.A."/>
            <person name="Lipzen A."/>
            <person name="Lundell T."/>
            <person name="Morin E."/>
            <person name="Murat C."/>
            <person name="Sun H."/>
            <person name="Tunlid A."/>
            <person name="Henrissat B."/>
            <person name="Grigoriev I.V."/>
            <person name="Hibbett D.S."/>
            <person name="Martin F."/>
            <person name="Nordberg H.P."/>
            <person name="Cantor M.N."/>
            <person name="Hua S.X."/>
        </authorList>
    </citation>
    <scope>NUCLEOTIDE SEQUENCE [LARGE SCALE GENOMIC DNA]</scope>
    <source>
        <strain evidence="1 2">UH-Slu-Lm8-n1</strain>
    </source>
</reference>
<evidence type="ECO:0008006" key="3">
    <source>
        <dbReference type="Google" id="ProtNLM"/>
    </source>
</evidence>
<evidence type="ECO:0000313" key="1">
    <source>
        <dbReference type="EMBL" id="KIK32382.1"/>
    </source>
</evidence>
<proteinExistence type="predicted"/>
<dbReference type="PANTHER" id="PTHR33064">
    <property type="entry name" value="POL PROTEIN"/>
    <property type="match status" value="1"/>
</dbReference>
<evidence type="ECO:0000313" key="2">
    <source>
        <dbReference type="Proteomes" id="UP000054485"/>
    </source>
</evidence>
<keyword evidence="2" id="KW-1185">Reference proteome</keyword>
<accession>A0A0D0ADT7</accession>
<dbReference type="Gene3D" id="3.30.70.270">
    <property type="match status" value="1"/>
</dbReference>
<organism evidence="1 2">
    <name type="scientific">Suillus luteus UH-Slu-Lm8-n1</name>
    <dbReference type="NCBI Taxonomy" id="930992"/>
    <lineage>
        <taxon>Eukaryota</taxon>
        <taxon>Fungi</taxon>
        <taxon>Dikarya</taxon>
        <taxon>Basidiomycota</taxon>
        <taxon>Agaricomycotina</taxon>
        <taxon>Agaricomycetes</taxon>
        <taxon>Agaricomycetidae</taxon>
        <taxon>Boletales</taxon>
        <taxon>Suillineae</taxon>
        <taxon>Suillaceae</taxon>
        <taxon>Suillus</taxon>
    </lineage>
</organism>
<dbReference type="InterPro" id="IPR051320">
    <property type="entry name" value="Viral_Replic_Matur_Polypro"/>
</dbReference>
<sequence length="100" mass="11092">MELFMDDGGYSADIFEDMMNALEAIFKRFKECKFSIAPSKTQLFVTETEFAGATVGPSGIKPDLLKLTAIIDWAQPEDTLNLVSFLGLTGHYCLLIKAYS</sequence>
<dbReference type="EMBL" id="KN836266">
    <property type="protein sequence ID" value="KIK32382.1"/>
    <property type="molecule type" value="Genomic_DNA"/>
</dbReference>
<dbReference type="HOGENOM" id="CLU_2518702_0_0_1"/>
<reference evidence="2" key="2">
    <citation type="submission" date="2015-01" db="EMBL/GenBank/DDBJ databases">
        <title>Evolutionary Origins and Diversification of the Mycorrhizal Mutualists.</title>
        <authorList>
            <consortium name="DOE Joint Genome Institute"/>
            <consortium name="Mycorrhizal Genomics Consortium"/>
            <person name="Kohler A."/>
            <person name="Kuo A."/>
            <person name="Nagy L.G."/>
            <person name="Floudas D."/>
            <person name="Copeland A."/>
            <person name="Barry K.W."/>
            <person name="Cichocki N."/>
            <person name="Veneault-Fourrey C."/>
            <person name="LaButti K."/>
            <person name="Lindquist E.A."/>
            <person name="Lipzen A."/>
            <person name="Lundell T."/>
            <person name="Morin E."/>
            <person name="Murat C."/>
            <person name="Riley R."/>
            <person name="Ohm R."/>
            <person name="Sun H."/>
            <person name="Tunlid A."/>
            <person name="Henrissat B."/>
            <person name="Grigoriev I.V."/>
            <person name="Hibbett D.S."/>
            <person name="Martin F."/>
        </authorList>
    </citation>
    <scope>NUCLEOTIDE SEQUENCE [LARGE SCALE GENOMIC DNA]</scope>
    <source>
        <strain evidence="2">UH-Slu-Lm8-n1</strain>
    </source>
</reference>
<gene>
    <name evidence="1" type="ORF">CY34DRAFT_63398</name>
</gene>
<dbReference type="AlphaFoldDB" id="A0A0D0ADT7"/>